<dbReference type="Proteomes" id="UP000320948">
    <property type="component" value="Unassembled WGS sequence"/>
</dbReference>
<organism evidence="1 2">
    <name type="scientific">Blastochloris viridis</name>
    <name type="common">Rhodopseudomonas viridis</name>
    <dbReference type="NCBI Taxonomy" id="1079"/>
    <lineage>
        <taxon>Bacteria</taxon>
        <taxon>Pseudomonadati</taxon>
        <taxon>Pseudomonadota</taxon>
        <taxon>Alphaproteobacteria</taxon>
        <taxon>Hyphomicrobiales</taxon>
        <taxon>Blastochloridaceae</taxon>
        <taxon>Blastochloris</taxon>
    </lineage>
</organism>
<sequence length="162" mass="17969">MNETITSRLAALKANPPVVSVPYAINELDEYERLAQNLVKGHKEGQLTGYYEAESASYCEELGEEAHRLREGGILPCTFSPELLAAVADARTVLQCRDGMKPYNLFQSIHLDAMGLDYSDAFLGEFRAEGHALIVWRLGGVSFTMYHKHDVSAEITFTVEGL</sequence>
<accession>A0A6N4R2P4</accession>
<dbReference type="EMBL" id="VAFM01000001">
    <property type="protein sequence ID" value="TKW61190.1"/>
    <property type="molecule type" value="Genomic_DNA"/>
</dbReference>
<proteinExistence type="predicted"/>
<dbReference type="AlphaFoldDB" id="A0A6N4R2P4"/>
<comment type="caution">
    <text evidence="1">The sequence shown here is derived from an EMBL/GenBank/DDBJ whole genome shotgun (WGS) entry which is preliminary data.</text>
</comment>
<reference evidence="1 2" key="1">
    <citation type="journal article" date="2017" name="Nat. Commun.">
        <title>In situ click chemistry generation of cyclooxygenase-2 inhibitors.</title>
        <authorList>
            <person name="Bhardwaj A."/>
            <person name="Kaur J."/>
            <person name="Wuest M."/>
            <person name="Wuest F."/>
        </authorList>
    </citation>
    <scope>NUCLEOTIDE SEQUENCE [LARGE SCALE GENOMIC DNA]</scope>
    <source>
        <strain evidence="1">S2_018_000_R2_106</strain>
    </source>
</reference>
<gene>
    <name evidence="1" type="ORF">DI628_00740</name>
</gene>
<evidence type="ECO:0000313" key="1">
    <source>
        <dbReference type="EMBL" id="TKW61190.1"/>
    </source>
</evidence>
<name>A0A6N4R2P4_BLAVI</name>
<protein>
    <submittedName>
        <fullName evidence="1">Uncharacterized protein</fullName>
    </submittedName>
</protein>
<evidence type="ECO:0000313" key="2">
    <source>
        <dbReference type="Proteomes" id="UP000320948"/>
    </source>
</evidence>